<dbReference type="STRING" id="215243.A0A0D2D5J0"/>
<dbReference type="RefSeq" id="XP_016257856.1">
    <property type="nucleotide sequence ID" value="XM_016411815.1"/>
</dbReference>
<evidence type="ECO:0000313" key="5">
    <source>
        <dbReference type="EMBL" id="KIW37640.1"/>
    </source>
</evidence>
<dbReference type="VEuPathDB" id="FungiDB:PV06_10280"/>
<dbReference type="OrthoDB" id="1577640at2759"/>
<dbReference type="Proteomes" id="UP000053342">
    <property type="component" value="Unassembled WGS sequence"/>
</dbReference>
<dbReference type="PANTHER" id="PTHR10039">
    <property type="entry name" value="AMELOGENIN"/>
    <property type="match status" value="1"/>
</dbReference>
<dbReference type="Gene3D" id="3.40.50.300">
    <property type="entry name" value="P-loop containing nucleotide triphosphate hydrolases"/>
    <property type="match status" value="1"/>
</dbReference>
<sequence length="828" mass="93189">MTDPLSITTGVAGLLSLAGSVISQCYQYGCGVADAPEEAKRLAFEVTNLSGLLVGVQNLAKHHQFPTQDIQPILKECDTSLQTLSSRLRDHGPHPNNKASTTRRTIKRLLWPLRKTDTENLIALLERHKRSLSLALDTFSADTILHQRATLDHVSDTLSDLSLEYRSNHTNHQRQQILDWLSDYQHEAQYRQGFQLHCSKTCLWLLEDPEFIKWSQRRSSLLWMHGPAGSGKTVATSYLIHHLTHHLSAEGHLLAYFYYDASTIESLTPETFFGACIKQFCSQLPEIPDNIRDAYKRAADRLGTPRQASLNELQNFLTRLLDKARSCIILVDGLDETPDYGVVCDFLTSTITSGHHPLRVFISSRPDVDLRRRLGGFQEILVPETAVEDDIGLYIRSRIGHDTRLRHMSDKMKQKVELSLRVDSHGMFRWVQCQLDAISRLRTDAAIKQALTSLPSSLEGAYTRILRSIPNEDIMYARRALLWLAHASSPLTLPELATVVALEPPSIVLETGHLDPDLALNDPSDVLEICGSLVSYNPISGTTRLAHHSVREFLTQRLDRTSEFHIPPKESHRTMAEICLMYLLLDDFAKGPLFPREFQETCVKYPLLRYAATNWTFHLSMADESSSSRNSSRPKCGSNTTKSWISEKVTTSSSTYYSNDEKGASDLEKNNDTEQVLLPLILRLFTPSSNPRFYFWLQTILSDSRHGYLPPNSDLVRATPLYYAASYGLTETVRALISGLEDNDDDDNGGRPDFLNTRAGRYGGTALHAAVWRNRPDILKLLLDAGADPTVEDDNGMTPVQLAYWSKKGNTLMDLFPESLRLGDKLGM</sequence>
<dbReference type="InterPro" id="IPR054471">
    <property type="entry name" value="GPIID_WHD"/>
</dbReference>
<dbReference type="PROSITE" id="PS50837">
    <property type="entry name" value="NACHT"/>
    <property type="match status" value="1"/>
</dbReference>
<dbReference type="Pfam" id="PF22939">
    <property type="entry name" value="WHD_GPIID"/>
    <property type="match status" value="1"/>
</dbReference>
<evidence type="ECO:0000256" key="1">
    <source>
        <dbReference type="ARBA" id="ARBA00022737"/>
    </source>
</evidence>
<evidence type="ECO:0000259" key="4">
    <source>
        <dbReference type="PROSITE" id="PS50837"/>
    </source>
</evidence>
<dbReference type="Pfam" id="PF12796">
    <property type="entry name" value="Ank_2"/>
    <property type="match status" value="1"/>
</dbReference>
<organism evidence="5 6">
    <name type="scientific">Exophiala oligosperma</name>
    <dbReference type="NCBI Taxonomy" id="215243"/>
    <lineage>
        <taxon>Eukaryota</taxon>
        <taxon>Fungi</taxon>
        <taxon>Dikarya</taxon>
        <taxon>Ascomycota</taxon>
        <taxon>Pezizomycotina</taxon>
        <taxon>Eurotiomycetes</taxon>
        <taxon>Chaetothyriomycetidae</taxon>
        <taxon>Chaetothyriales</taxon>
        <taxon>Herpotrichiellaceae</taxon>
        <taxon>Exophiala</taxon>
    </lineage>
</organism>
<dbReference type="PROSITE" id="PS50297">
    <property type="entry name" value="ANK_REP_REGION"/>
    <property type="match status" value="1"/>
</dbReference>
<dbReference type="InterPro" id="IPR036770">
    <property type="entry name" value="Ankyrin_rpt-contain_sf"/>
</dbReference>
<dbReference type="GeneID" id="27362354"/>
<dbReference type="Pfam" id="PF24883">
    <property type="entry name" value="NPHP3_N"/>
    <property type="match status" value="1"/>
</dbReference>
<dbReference type="AlphaFoldDB" id="A0A0D2D5J0"/>
<feature type="repeat" description="ANK" evidence="2">
    <location>
        <begin position="762"/>
        <end position="794"/>
    </location>
</feature>
<evidence type="ECO:0000256" key="2">
    <source>
        <dbReference type="PROSITE-ProRule" id="PRU00023"/>
    </source>
</evidence>
<dbReference type="SMART" id="SM00248">
    <property type="entry name" value="ANK"/>
    <property type="match status" value="2"/>
</dbReference>
<dbReference type="EMBL" id="KN847343">
    <property type="protein sequence ID" value="KIW37640.1"/>
    <property type="molecule type" value="Genomic_DNA"/>
</dbReference>
<keyword evidence="1" id="KW-0677">Repeat</keyword>
<dbReference type="PROSITE" id="PS50088">
    <property type="entry name" value="ANK_REPEAT"/>
    <property type="match status" value="1"/>
</dbReference>
<proteinExistence type="predicted"/>
<accession>A0A0D2D5J0</accession>
<dbReference type="Gene3D" id="1.25.40.20">
    <property type="entry name" value="Ankyrin repeat-containing domain"/>
    <property type="match status" value="1"/>
</dbReference>
<name>A0A0D2D5J0_9EURO</name>
<dbReference type="InterPro" id="IPR007111">
    <property type="entry name" value="NACHT_NTPase"/>
</dbReference>
<dbReference type="InterPro" id="IPR027417">
    <property type="entry name" value="P-loop_NTPase"/>
</dbReference>
<dbReference type="HOGENOM" id="CLU_000288_34_23_1"/>
<dbReference type="InterPro" id="IPR056884">
    <property type="entry name" value="NPHP3-like_N"/>
</dbReference>
<feature type="signal peptide" evidence="3">
    <location>
        <begin position="1"/>
        <end position="23"/>
    </location>
</feature>
<keyword evidence="2" id="KW-0040">ANK repeat</keyword>
<gene>
    <name evidence="5" type="ORF">PV06_10280</name>
</gene>
<keyword evidence="6" id="KW-1185">Reference proteome</keyword>
<protein>
    <recommendedName>
        <fullName evidence="4">NACHT domain-containing protein</fullName>
    </recommendedName>
</protein>
<feature type="domain" description="NACHT" evidence="4">
    <location>
        <begin position="220"/>
        <end position="336"/>
    </location>
</feature>
<reference evidence="5 6" key="1">
    <citation type="submission" date="2015-01" db="EMBL/GenBank/DDBJ databases">
        <title>The Genome Sequence of Exophiala oligosperma CBS72588.</title>
        <authorList>
            <consortium name="The Broad Institute Genomics Platform"/>
            <person name="Cuomo C."/>
            <person name="de Hoog S."/>
            <person name="Gorbushina A."/>
            <person name="Stielow B."/>
            <person name="Teixiera M."/>
            <person name="Abouelleil A."/>
            <person name="Chapman S.B."/>
            <person name="Priest M."/>
            <person name="Young S.K."/>
            <person name="Wortman J."/>
            <person name="Nusbaum C."/>
            <person name="Birren B."/>
        </authorList>
    </citation>
    <scope>NUCLEOTIDE SEQUENCE [LARGE SCALE GENOMIC DNA]</scope>
    <source>
        <strain evidence="5 6">CBS 72588</strain>
    </source>
</reference>
<keyword evidence="3" id="KW-0732">Signal</keyword>
<dbReference type="SUPFAM" id="SSF48403">
    <property type="entry name" value="Ankyrin repeat"/>
    <property type="match status" value="1"/>
</dbReference>
<dbReference type="PANTHER" id="PTHR10039:SF16">
    <property type="entry name" value="GPI INOSITOL-DEACYLASE"/>
    <property type="match status" value="1"/>
</dbReference>
<dbReference type="SUPFAM" id="SSF52540">
    <property type="entry name" value="P-loop containing nucleoside triphosphate hydrolases"/>
    <property type="match status" value="1"/>
</dbReference>
<evidence type="ECO:0000313" key="6">
    <source>
        <dbReference type="Proteomes" id="UP000053342"/>
    </source>
</evidence>
<feature type="chain" id="PRO_5002240209" description="NACHT domain-containing protein" evidence="3">
    <location>
        <begin position="24"/>
        <end position="828"/>
    </location>
</feature>
<evidence type="ECO:0000256" key="3">
    <source>
        <dbReference type="SAM" id="SignalP"/>
    </source>
</evidence>
<dbReference type="InterPro" id="IPR002110">
    <property type="entry name" value="Ankyrin_rpt"/>
</dbReference>